<dbReference type="AlphaFoldDB" id="A0A9N9K256"/>
<sequence length="249" mass="28912">LDPRKTTWAKAFTGRVFTAGIISIQRSESINGVIKRTVNERTQLHILFNRIESCIAEEQFASQFAAWREKTTSYITPSVPEQLFPEIYNILQKYIMPKILQLHINQMNEAVMYYSKKVNFENPYNLTLEVVDNGPIEFEYDFRQIRFDELLERIDYSLVAEVWEVQSIEHKSNIGQNSEKAYFHISLIPRCWYKDEFMDTVVVDEPFLRRNSLEKNGSTPSLPSFPDVADSWNTMLIEAPVQAAAKAIG</sequence>
<feature type="non-terminal residue" evidence="1">
    <location>
        <position position="249"/>
    </location>
</feature>
<gene>
    <name evidence="1" type="ORF">RFULGI_LOCUS18144</name>
</gene>
<protein>
    <submittedName>
        <fullName evidence="1">11010_t:CDS:1</fullName>
    </submittedName>
</protein>
<dbReference type="Proteomes" id="UP000789396">
    <property type="component" value="Unassembled WGS sequence"/>
</dbReference>
<evidence type="ECO:0000313" key="1">
    <source>
        <dbReference type="EMBL" id="CAG8805175.1"/>
    </source>
</evidence>
<dbReference type="EMBL" id="CAJVPZ010077163">
    <property type="protein sequence ID" value="CAG8805175.1"/>
    <property type="molecule type" value="Genomic_DNA"/>
</dbReference>
<proteinExistence type="predicted"/>
<feature type="non-terminal residue" evidence="1">
    <location>
        <position position="1"/>
    </location>
</feature>
<accession>A0A9N9K256</accession>
<organism evidence="1 2">
    <name type="scientific">Racocetra fulgida</name>
    <dbReference type="NCBI Taxonomy" id="60492"/>
    <lineage>
        <taxon>Eukaryota</taxon>
        <taxon>Fungi</taxon>
        <taxon>Fungi incertae sedis</taxon>
        <taxon>Mucoromycota</taxon>
        <taxon>Glomeromycotina</taxon>
        <taxon>Glomeromycetes</taxon>
        <taxon>Diversisporales</taxon>
        <taxon>Gigasporaceae</taxon>
        <taxon>Racocetra</taxon>
    </lineage>
</organism>
<keyword evidence="2" id="KW-1185">Reference proteome</keyword>
<comment type="caution">
    <text evidence="1">The sequence shown here is derived from an EMBL/GenBank/DDBJ whole genome shotgun (WGS) entry which is preliminary data.</text>
</comment>
<reference evidence="1" key="1">
    <citation type="submission" date="2021-06" db="EMBL/GenBank/DDBJ databases">
        <authorList>
            <person name="Kallberg Y."/>
            <person name="Tangrot J."/>
            <person name="Rosling A."/>
        </authorList>
    </citation>
    <scope>NUCLEOTIDE SEQUENCE</scope>
    <source>
        <strain evidence="1">IN212</strain>
    </source>
</reference>
<dbReference type="OrthoDB" id="2371117at2759"/>
<evidence type="ECO:0000313" key="2">
    <source>
        <dbReference type="Proteomes" id="UP000789396"/>
    </source>
</evidence>
<name>A0A9N9K256_9GLOM</name>